<accession>A0A6L6PZ96</accession>
<dbReference type="InterPro" id="IPR029063">
    <property type="entry name" value="SAM-dependent_MTases_sf"/>
</dbReference>
<keyword evidence="9" id="KW-1185">Reference proteome</keyword>
<dbReference type="GO" id="GO:0009007">
    <property type="term" value="F:site-specific DNA-methyltransferase (adenine-specific) activity"/>
    <property type="evidence" value="ECO:0007669"/>
    <property type="project" value="UniProtKB-EC"/>
</dbReference>
<dbReference type="EC" id="2.1.1.72" evidence="2"/>
<evidence type="ECO:0000313" key="9">
    <source>
        <dbReference type="Proteomes" id="UP000484015"/>
    </source>
</evidence>
<evidence type="ECO:0000256" key="6">
    <source>
        <dbReference type="ARBA" id="ARBA00047942"/>
    </source>
</evidence>
<evidence type="ECO:0000256" key="4">
    <source>
        <dbReference type="ARBA" id="ARBA00022679"/>
    </source>
</evidence>
<dbReference type="InterPro" id="IPR002052">
    <property type="entry name" value="DNA_methylase_N6_adenine_CS"/>
</dbReference>
<organism evidence="8 9">
    <name type="scientific">Pseudoduganella ginsengisoli</name>
    <dbReference type="NCBI Taxonomy" id="1462440"/>
    <lineage>
        <taxon>Bacteria</taxon>
        <taxon>Pseudomonadati</taxon>
        <taxon>Pseudomonadota</taxon>
        <taxon>Betaproteobacteria</taxon>
        <taxon>Burkholderiales</taxon>
        <taxon>Oxalobacteraceae</taxon>
        <taxon>Telluria group</taxon>
        <taxon>Pseudoduganella</taxon>
    </lineage>
</organism>
<reference evidence="8 9" key="1">
    <citation type="submission" date="2019-11" db="EMBL/GenBank/DDBJ databases">
        <title>Type strains purchased from KCTC, JCM and DSMZ.</title>
        <authorList>
            <person name="Lu H."/>
        </authorList>
    </citation>
    <scope>NUCLEOTIDE SEQUENCE [LARGE SCALE GENOMIC DNA]</scope>
    <source>
        <strain evidence="8 9">KCTC 42409</strain>
    </source>
</reference>
<feature type="domain" description="DNA methylase N-4/N-6" evidence="7">
    <location>
        <begin position="90"/>
        <end position="392"/>
    </location>
</feature>
<comment type="similarity">
    <text evidence="1">Belongs to the N(4)/N(6)-methyltransferase family.</text>
</comment>
<evidence type="ECO:0000256" key="5">
    <source>
        <dbReference type="ARBA" id="ARBA00022691"/>
    </source>
</evidence>
<dbReference type="GO" id="GO:0003677">
    <property type="term" value="F:DNA binding"/>
    <property type="evidence" value="ECO:0007669"/>
    <property type="project" value="InterPro"/>
</dbReference>
<gene>
    <name evidence="8" type="ORF">GM668_11355</name>
</gene>
<keyword evidence="3 8" id="KW-0489">Methyltransferase</keyword>
<sequence length="648" mass="74544">MTKNFATQEGLQLASADVGAINVEKYEFEPIKGYPMLNWRGKRPFTSTQYYPAQLKEVHGEEVEGWRNKIFWGDNLQVMSHLIKEYRGKVDLVYIDPPFDSNAQYKKEIKIGKGSIYNDTGVFEEKQYSDIWNNDEYMQFMYERLVMLRELLSPTGVIFLHCDWHANSHLRLMLEEIMGKGNFLNEIVWKRRGGTTSPDARVLPRITDTILVFGKSNDFEFNPIYIRDEDDPYIERFSRDDGDGRKYNLIPLNASQPRPNLMYEYNGYKAPRFGWSVSLERMKELDQKGLLYFPSDKNQRIYKKSFLDEWPGQPLTSLWTDIKLVNPMAEERTNYPTQKPEALLERIVSLASKPGGLVFDCFMGSGTTQAAALKLGRRFIGADINLGAIQTTTKRLIGLADELRQKSLVSEFTHYIGFEVLNVNHYDVFRNPVQAKELLIEALEVQKLEFTTIFDGEKDGRMIKIMPINRIATRADLNELIAGFDYKAWQQRQNENPNRVVEKITLVCMGHEPNLAAELEFASKPFKIDVEVVDILRDKADLEFKRDSHAKLAIEEGTLVVKQFYPMNLLQKLSLQKESIENWKELVESVLIDWNYDGAVLQPTVVDIPGRDDLVKGTYKIPGDAGTIRVKITDLLSESWEGSVSNGD</sequence>
<keyword evidence="5" id="KW-0949">S-adenosyl-L-methionine</keyword>
<dbReference type="EMBL" id="WNLA01000006">
    <property type="protein sequence ID" value="MTW02680.1"/>
    <property type="molecule type" value="Genomic_DNA"/>
</dbReference>
<dbReference type="OrthoDB" id="9816288at2"/>
<comment type="catalytic activity">
    <reaction evidence="6">
        <text>a 2'-deoxyadenosine in DNA + S-adenosyl-L-methionine = an N(6)-methyl-2'-deoxyadenosine in DNA + S-adenosyl-L-homocysteine + H(+)</text>
        <dbReference type="Rhea" id="RHEA:15197"/>
        <dbReference type="Rhea" id="RHEA-COMP:12418"/>
        <dbReference type="Rhea" id="RHEA-COMP:12419"/>
        <dbReference type="ChEBI" id="CHEBI:15378"/>
        <dbReference type="ChEBI" id="CHEBI:57856"/>
        <dbReference type="ChEBI" id="CHEBI:59789"/>
        <dbReference type="ChEBI" id="CHEBI:90615"/>
        <dbReference type="ChEBI" id="CHEBI:90616"/>
        <dbReference type="EC" id="2.1.1.72"/>
    </reaction>
</comment>
<protein>
    <recommendedName>
        <fullName evidence="2">site-specific DNA-methyltransferase (adenine-specific)</fullName>
        <ecNumber evidence="2">2.1.1.72</ecNumber>
    </recommendedName>
</protein>
<dbReference type="PROSITE" id="PS00092">
    <property type="entry name" value="N6_MTASE"/>
    <property type="match status" value="1"/>
</dbReference>
<proteinExistence type="inferred from homology"/>
<evidence type="ECO:0000313" key="8">
    <source>
        <dbReference type="EMBL" id="MTW02680.1"/>
    </source>
</evidence>
<keyword evidence="4 8" id="KW-0808">Transferase</keyword>
<dbReference type="GO" id="GO:0032259">
    <property type="term" value="P:methylation"/>
    <property type="evidence" value="ECO:0007669"/>
    <property type="project" value="UniProtKB-KW"/>
</dbReference>
<dbReference type="GO" id="GO:0008170">
    <property type="term" value="F:N-methyltransferase activity"/>
    <property type="evidence" value="ECO:0007669"/>
    <property type="project" value="InterPro"/>
</dbReference>
<evidence type="ECO:0000256" key="1">
    <source>
        <dbReference type="ARBA" id="ARBA00006594"/>
    </source>
</evidence>
<dbReference type="PRINTS" id="PR00506">
    <property type="entry name" value="D21N6MTFRASE"/>
</dbReference>
<dbReference type="SUPFAM" id="SSF53335">
    <property type="entry name" value="S-adenosyl-L-methionine-dependent methyltransferases"/>
    <property type="match status" value="1"/>
</dbReference>
<dbReference type="InterPro" id="IPR002295">
    <property type="entry name" value="N4/N6-MTase_EcoPI_Mod-like"/>
</dbReference>
<evidence type="ECO:0000256" key="2">
    <source>
        <dbReference type="ARBA" id="ARBA00011900"/>
    </source>
</evidence>
<dbReference type="RefSeq" id="WP_155439079.1">
    <property type="nucleotide sequence ID" value="NZ_WNLA01000006.1"/>
</dbReference>
<evidence type="ECO:0000259" key="7">
    <source>
        <dbReference type="Pfam" id="PF01555"/>
    </source>
</evidence>
<evidence type="ECO:0000256" key="3">
    <source>
        <dbReference type="ARBA" id="ARBA00022603"/>
    </source>
</evidence>
<dbReference type="Gene3D" id="3.40.50.150">
    <property type="entry name" value="Vaccinia Virus protein VP39"/>
    <property type="match status" value="1"/>
</dbReference>
<name>A0A6L6PZ96_9BURK</name>
<dbReference type="AlphaFoldDB" id="A0A6L6PZ96"/>
<dbReference type="Proteomes" id="UP000484015">
    <property type="component" value="Unassembled WGS sequence"/>
</dbReference>
<dbReference type="InterPro" id="IPR002941">
    <property type="entry name" value="DNA_methylase_N4/N6"/>
</dbReference>
<comment type="caution">
    <text evidence="8">The sequence shown here is derived from an EMBL/GenBank/DDBJ whole genome shotgun (WGS) entry which is preliminary data.</text>
</comment>
<dbReference type="Pfam" id="PF01555">
    <property type="entry name" value="N6_N4_Mtase"/>
    <property type="match status" value="1"/>
</dbReference>